<dbReference type="Proteomes" id="UP001355207">
    <property type="component" value="Chromosome 1"/>
</dbReference>
<dbReference type="AlphaFoldDB" id="A0AAX4JKH9"/>
<protein>
    <submittedName>
        <fullName evidence="2">Uncharacterized protein</fullName>
    </submittedName>
</protein>
<feature type="compositionally biased region" description="Low complexity" evidence="1">
    <location>
        <begin position="161"/>
        <end position="190"/>
    </location>
</feature>
<accession>A0AAX4JKH9</accession>
<keyword evidence="3" id="KW-1185">Reference proteome</keyword>
<feature type="compositionally biased region" description="Polar residues" evidence="1">
    <location>
        <begin position="732"/>
        <end position="746"/>
    </location>
</feature>
<evidence type="ECO:0000256" key="1">
    <source>
        <dbReference type="SAM" id="MobiDB-lite"/>
    </source>
</evidence>
<feature type="region of interest" description="Disordered" evidence="1">
    <location>
        <begin position="1"/>
        <end position="82"/>
    </location>
</feature>
<feature type="region of interest" description="Disordered" evidence="1">
    <location>
        <begin position="730"/>
        <end position="762"/>
    </location>
</feature>
<proteinExistence type="predicted"/>
<dbReference type="EMBL" id="CP144098">
    <property type="protein sequence ID" value="WWC85373.1"/>
    <property type="molecule type" value="Genomic_DNA"/>
</dbReference>
<evidence type="ECO:0000313" key="3">
    <source>
        <dbReference type="Proteomes" id="UP001355207"/>
    </source>
</evidence>
<dbReference type="RefSeq" id="XP_066072136.1">
    <property type="nucleotide sequence ID" value="XM_066216039.1"/>
</dbReference>
<name>A0AAX4JKH9_9TREE</name>
<organism evidence="2 3">
    <name type="scientific">Kwoniella dendrophila CBS 6074</name>
    <dbReference type="NCBI Taxonomy" id="1295534"/>
    <lineage>
        <taxon>Eukaryota</taxon>
        <taxon>Fungi</taxon>
        <taxon>Dikarya</taxon>
        <taxon>Basidiomycota</taxon>
        <taxon>Agaricomycotina</taxon>
        <taxon>Tremellomycetes</taxon>
        <taxon>Tremellales</taxon>
        <taxon>Cryptococcaceae</taxon>
        <taxon>Kwoniella</taxon>
    </lineage>
</organism>
<feature type="compositionally biased region" description="Low complexity" evidence="1">
    <location>
        <begin position="117"/>
        <end position="151"/>
    </location>
</feature>
<evidence type="ECO:0000313" key="2">
    <source>
        <dbReference type="EMBL" id="WWC85373.1"/>
    </source>
</evidence>
<feature type="compositionally biased region" description="Polar residues" evidence="1">
    <location>
        <begin position="191"/>
        <end position="201"/>
    </location>
</feature>
<gene>
    <name evidence="2" type="ORF">L201_000236</name>
</gene>
<dbReference type="GeneID" id="91090908"/>
<reference evidence="2 3" key="1">
    <citation type="submission" date="2024-01" db="EMBL/GenBank/DDBJ databases">
        <title>Comparative genomics of Cryptococcus and Kwoniella reveals pathogenesis evolution and contrasting modes of karyotype evolution via chromosome fusion or intercentromeric recombination.</title>
        <authorList>
            <person name="Coelho M.A."/>
            <person name="David-Palma M."/>
            <person name="Shea T."/>
            <person name="Bowers K."/>
            <person name="McGinley-Smith S."/>
            <person name="Mohammad A.W."/>
            <person name="Gnirke A."/>
            <person name="Yurkov A.M."/>
            <person name="Nowrousian M."/>
            <person name="Sun S."/>
            <person name="Cuomo C.A."/>
            <person name="Heitman J."/>
        </authorList>
    </citation>
    <scope>NUCLEOTIDE SEQUENCE [LARGE SCALE GENOMIC DNA]</scope>
    <source>
        <strain evidence="2 3">CBS 6074</strain>
    </source>
</reference>
<feature type="compositionally biased region" description="Polar residues" evidence="1">
    <location>
        <begin position="1"/>
        <end position="15"/>
    </location>
</feature>
<feature type="region of interest" description="Disordered" evidence="1">
    <location>
        <begin position="103"/>
        <end position="201"/>
    </location>
</feature>
<feature type="compositionally biased region" description="Low complexity" evidence="1">
    <location>
        <begin position="39"/>
        <end position="68"/>
    </location>
</feature>
<sequence length="946" mass="105137">MLRVSRNTAIRLNRTSSSSSLASPQCIIGSEASFPHAESSSAPSRRYNSSLAQSTDSSTTNSAATSSSLKGKERRQFKPNSRIKKQALANARKLAAAIQSERNTAALDSVPPKSNFQPQSQISSTTPSQPTANSAEASSSSSTSNSDSSDSFWSDILTKPTTSTSTNGTEAISSTSTSAALAGSTGSASSPETKPTFTRSGTTLTLDDLLLKKPERDPPDPWHPKYEKLYKRLYKSIESAFILRQLRWFTAQLNIYVSPKGGKGGAIRAIMESWNWPQPREKSPQELPQPMIFDLPSPELFLFLRDYELIESLSKGYDRLYFSVLPLSQASEYSKSLPLLDPGKDQERMVLLATGRVAQLTDLRGLLATRRAAIQNIEIPSSEVNGLNAPAGLLQTVSNATGAYVESISDEKYRITAMSLEDAEDAKRLLAMASLRTHTLTSHRSLDVLLPTPRNFQAQPLKLSLYPFQPSLTESIPWSISSMINDKTLFRLKKITEWNSKPAIREIDHKNEKLNIARYLNLFKPNSNSNEKQIETDKGGNEIMNEEEEENSENLEDIQNQFQFQNLIQNLSVKKGRRRVKVVFGNLLFPVNSKDSNKLGTFDNPLPGLWSIETIQKWLSSTKYSNDRKPIFTPSLTPSMIQFPLTNSQTKEIRRIRYRSLPNSDISLNNNNESRFVQFTYTKPEINGNNWQGRLDEMLGNIEKEIEQEDNTTIPVVKDNLELQAAKVDEGMTTTDSDQVQDNVSASEHPEHGSTIVQKSEEGITKSFEAEFGVIKESDLFIPDRPNDARIESTSTQTLPLSKIPDSINHLFEMEQSSSSSSSTNTTSTLLPPSRLFIKDEEYQLEFDEKVEIQEEIKEIQVSGNSLNLITRSLKVIENGLGDNVKPLTYSEIACGSNPYGALPIEFYRELAFITRDVGPDAGVLKRGNIFAGLGLSANWNSTTAN</sequence>